<feature type="domain" description="S1 motif" evidence="4">
    <location>
        <begin position="21"/>
        <end position="92"/>
    </location>
</feature>
<gene>
    <name evidence="5" type="ORF">QR46_1184</name>
</gene>
<accession>A0A132NXP7</accession>
<dbReference type="InterPro" id="IPR024054">
    <property type="entry name" value="TIF2_asu_middle_sf"/>
</dbReference>
<dbReference type="PANTHER" id="PTHR10602">
    <property type="entry name" value="EUKARYOTIC TRANSLATION INITIATION FACTOR 2 SUBUNIT 1"/>
    <property type="match status" value="1"/>
</dbReference>
<dbReference type="AlphaFoldDB" id="A0A132NXP7"/>
<organism evidence="5 6">
    <name type="scientific">Giardia duodenalis assemblage B</name>
    <dbReference type="NCBI Taxonomy" id="1394984"/>
    <lineage>
        <taxon>Eukaryota</taxon>
        <taxon>Metamonada</taxon>
        <taxon>Diplomonadida</taxon>
        <taxon>Hexamitidae</taxon>
        <taxon>Giardiinae</taxon>
        <taxon>Giardia</taxon>
    </lineage>
</organism>
<dbReference type="GO" id="GO:0003723">
    <property type="term" value="F:RNA binding"/>
    <property type="evidence" value="ECO:0007669"/>
    <property type="project" value="InterPro"/>
</dbReference>
<sequence>MTDGFQVTLCRMHESPVPAQHQYVLCRVDRSHDIGFYIHLLEWNNTEALLPASSIAQRRIKNINSYLRPGQEITLEVARIDVDRGYIDLDERSVTPQDKENCKIEFYRNNTIHTLMRHLALLLKIPKLIVLYKVLGWPSAAMDEEQSVYNSFRNAVTSFDRVFKQILDDYYEHGYIAKEGDYDLAHGLVTIEELNAIKDTIPRATLEKQLKDQLNTRLRERPVKLSCDISVTICRGILGIETIKDALREGLKYAAEHPITTNEESAQAADEQPLSIKMHVAPIYTISIQTIYQREAKELINSVCKVIEANIVAAGGRFSVDKEVAIVTPDKADK</sequence>
<proteinExistence type="inferred from homology"/>
<dbReference type="Pfam" id="PF00575">
    <property type="entry name" value="S1"/>
    <property type="match status" value="1"/>
</dbReference>
<dbReference type="InterPro" id="IPR003029">
    <property type="entry name" value="S1_domain"/>
</dbReference>
<dbReference type="GO" id="GO:0033290">
    <property type="term" value="C:eukaryotic 48S preinitiation complex"/>
    <property type="evidence" value="ECO:0007669"/>
    <property type="project" value="TreeGrafter"/>
</dbReference>
<dbReference type="Proteomes" id="UP000070089">
    <property type="component" value="Unassembled WGS sequence"/>
</dbReference>
<dbReference type="Gene3D" id="1.10.150.190">
    <property type="entry name" value="Translation initiation factor 2, subunit 1, domain 2"/>
    <property type="match status" value="1"/>
</dbReference>
<evidence type="ECO:0000313" key="5">
    <source>
        <dbReference type="EMBL" id="KWX14823.1"/>
    </source>
</evidence>
<dbReference type="InterPro" id="IPR024055">
    <property type="entry name" value="TIF2_asu_C"/>
</dbReference>
<dbReference type="Gene3D" id="3.30.70.1130">
    <property type="entry name" value="EIF_2_alpha"/>
    <property type="match status" value="1"/>
</dbReference>
<dbReference type="PANTHER" id="PTHR10602:SF0">
    <property type="entry name" value="EUKARYOTIC TRANSLATION INITIATION FACTOR 2 SUBUNIT 1"/>
    <property type="match status" value="1"/>
</dbReference>
<evidence type="ECO:0000256" key="2">
    <source>
        <dbReference type="ARBA" id="ARBA00022540"/>
    </source>
</evidence>
<evidence type="ECO:0000259" key="4">
    <source>
        <dbReference type="PROSITE" id="PS50126"/>
    </source>
</evidence>
<dbReference type="SUPFAM" id="SSF116742">
    <property type="entry name" value="eIF2alpha middle domain-like"/>
    <property type="match status" value="1"/>
</dbReference>
<dbReference type="InterPro" id="IPR012340">
    <property type="entry name" value="NA-bd_OB-fold"/>
</dbReference>
<evidence type="ECO:0000256" key="3">
    <source>
        <dbReference type="ARBA" id="ARBA00022917"/>
    </source>
</evidence>
<dbReference type="PROSITE" id="PS50126">
    <property type="entry name" value="S1"/>
    <property type="match status" value="1"/>
</dbReference>
<dbReference type="GO" id="GO:0043022">
    <property type="term" value="F:ribosome binding"/>
    <property type="evidence" value="ECO:0007669"/>
    <property type="project" value="TreeGrafter"/>
</dbReference>
<dbReference type="VEuPathDB" id="GiardiaDB:QR46_1184"/>
<reference evidence="5 6" key="1">
    <citation type="journal article" date="2015" name="Mol. Biochem. Parasitol.">
        <title>Identification of polymorphic genes for use in assemblage B genotyping assays through comparative genomics of multiple assemblage B Giardia duodenalis isolates.</title>
        <authorList>
            <person name="Wielinga C."/>
            <person name="Thompson R.C."/>
            <person name="Monis P."/>
            <person name="Ryan U."/>
        </authorList>
    </citation>
    <scope>NUCLEOTIDE SEQUENCE [LARGE SCALE GENOMIC DNA]</scope>
    <source>
        <strain evidence="5 6">BAH15c1</strain>
    </source>
</reference>
<dbReference type="InterPro" id="IPR011488">
    <property type="entry name" value="TIF_2_asu"/>
</dbReference>
<protein>
    <submittedName>
        <fullName evidence="5">Protein Translation Initiation Factor 2 subunit alpha (IF-2a)</fullName>
    </submittedName>
</protein>
<keyword evidence="3" id="KW-0648">Protein biosynthesis</keyword>
<dbReference type="EMBL" id="JXTI01000022">
    <property type="protein sequence ID" value="KWX14823.1"/>
    <property type="molecule type" value="Genomic_DNA"/>
</dbReference>
<dbReference type="SMART" id="SM00316">
    <property type="entry name" value="S1"/>
    <property type="match status" value="1"/>
</dbReference>
<comment type="caution">
    <text evidence="5">The sequence shown here is derived from an EMBL/GenBank/DDBJ whole genome shotgun (WGS) entry which is preliminary data.</text>
</comment>
<keyword evidence="2 5" id="KW-0396">Initiation factor</keyword>
<name>A0A132NXP7_GIAIN</name>
<dbReference type="GO" id="GO:0003743">
    <property type="term" value="F:translation initiation factor activity"/>
    <property type="evidence" value="ECO:0007669"/>
    <property type="project" value="UniProtKB-KW"/>
</dbReference>
<dbReference type="Gene3D" id="2.40.50.140">
    <property type="entry name" value="Nucleic acid-binding proteins"/>
    <property type="match status" value="1"/>
</dbReference>
<dbReference type="OrthoDB" id="1685042at2759"/>
<dbReference type="Pfam" id="PF07541">
    <property type="entry name" value="EIF_2_alpha"/>
    <property type="match status" value="1"/>
</dbReference>
<comment type="similarity">
    <text evidence="1">Belongs to the eIF-2-alpha family.</text>
</comment>
<dbReference type="SUPFAM" id="SSF50249">
    <property type="entry name" value="Nucleic acid-binding proteins"/>
    <property type="match status" value="1"/>
</dbReference>
<evidence type="ECO:0000313" key="6">
    <source>
        <dbReference type="Proteomes" id="UP000070089"/>
    </source>
</evidence>
<evidence type="ECO:0000256" key="1">
    <source>
        <dbReference type="ARBA" id="ARBA00007223"/>
    </source>
</evidence>
<dbReference type="GO" id="GO:0005850">
    <property type="term" value="C:eukaryotic translation initiation factor 2 complex"/>
    <property type="evidence" value="ECO:0007669"/>
    <property type="project" value="TreeGrafter"/>
</dbReference>
<dbReference type="SUPFAM" id="SSF110993">
    <property type="entry name" value="eIF-2-alpha, C-terminal domain"/>
    <property type="match status" value="1"/>
</dbReference>